<gene>
    <name evidence="2" type="ORF">HNQ60_000885</name>
</gene>
<dbReference type="InterPro" id="IPR008979">
    <property type="entry name" value="Galactose-bd-like_sf"/>
</dbReference>
<comment type="caution">
    <text evidence="2">The sequence shown here is derived from an EMBL/GenBank/DDBJ whole genome shotgun (WGS) entry which is preliminary data.</text>
</comment>
<dbReference type="SUPFAM" id="SSF49785">
    <property type="entry name" value="Galactose-binding domain-like"/>
    <property type="match status" value="2"/>
</dbReference>
<dbReference type="RefSeq" id="WP_184329796.1">
    <property type="nucleotide sequence ID" value="NZ_JACHHZ010000001.1"/>
</dbReference>
<dbReference type="InterPro" id="IPR000421">
    <property type="entry name" value="FA58C"/>
</dbReference>
<reference evidence="2 3" key="1">
    <citation type="submission" date="2020-08" db="EMBL/GenBank/DDBJ databases">
        <title>Genomic Encyclopedia of Type Strains, Phase IV (KMG-IV): sequencing the most valuable type-strain genomes for metagenomic binning, comparative biology and taxonomic classification.</title>
        <authorList>
            <person name="Goeker M."/>
        </authorList>
    </citation>
    <scope>NUCLEOTIDE SEQUENCE [LARGE SCALE GENOMIC DNA]</scope>
    <source>
        <strain evidence="2 3">DSM 26723</strain>
    </source>
</reference>
<dbReference type="Gene3D" id="1.50.10.10">
    <property type="match status" value="1"/>
</dbReference>
<accession>A0A841HI30</accession>
<feature type="domain" description="F5/8 type C" evidence="1">
    <location>
        <begin position="163"/>
        <end position="297"/>
    </location>
</feature>
<organism evidence="2 3">
    <name type="scientific">Povalibacter uvarum</name>
    <dbReference type="NCBI Taxonomy" id="732238"/>
    <lineage>
        <taxon>Bacteria</taxon>
        <taxon>Pseudomonadati</taxon>
        <taxon>Pseudomonadota</taxon>
        <taxon>Gammaproteobacteria</taxon>
        <taxon>Steroidobacterales</taxon>
        <taxon>Steroidobacteraceae</taxon>
        <taxon>Povalibacter</taxon>
    </lineage>
</organism>
<sequence>MSATQAPQTDLRVLDEFADVSVWTPVESDGVSASVHKARGIEGDALVLEFDFNKTAGYAAAVRKLPVELPDDYEISFWMRGEAGQNHFEVKFVDASGDNVWWFRRPNYKFSGDWQNIRIKRRQIEFAWGPTNDKKLRRFSSIEFVVSAGAQGGAGNLWFDRLALKPVVRQEVTAKPVVKATSERAGNPAAAILDGKDTSGWRSQRVAGKPQVLTIDLQEVKEFGGLEIDWLRNQQATQYTIDLSVDGNAWKTVRTVTAGNGGRDSHLLPESEARWIRLTIPDQGRDVGISELHVRDLEFGASPNAFVQALAKQSKRGCYPRAFYDEQLYWTLIGVDGDSEEALFSEDGAIEARKAGYSIEPFILSGKELITWADVKATQSLAERYLPIPTVQWRHPQVDLSITALSGGERGDAHTRMTYRVTNPGTSARKLTLALAVRPFQVNPPAQFLNTAGGFTPIQDLAWENGAVRVDGIASVLPQTAPRTFVAMPFDADSPCEWLTSQVKATSVHDETGFATGALLYDLDLAAGASTDIVLDLPQHAQRDRPVQALAPQTEETVRTQWREKLNRVQLDLPKDGKVWFDTLRTSLAHVLINRDGPGLQPGSRSYERSWIRDGAMTSELLLRMGHGDVAKEFLLWYADYQFANGKIPCCVDVRGADPVPENDSGGEFLFLVSELYRYTGDKELLRKMWPRVVNAVAFMDKLRQSERTEANKQGDRRAFYGLMPASISHEGYSAKPMHSYWDDFWALTGYEAAVKIARALDEKAEMRTFITSRDEFRSDLYRSLQVAMAMHKIDYLPGAAELGDFDATSTSIALSPGGEQQMLPPTALMATFERYWDNFDKRRADTSWDAYTPYELRNLGTFIRLGWRDRAHELLEFFMNDRRPGDWNQWAEVVGREVRKTRFIGDMPHGWVASDYGRSLLDMFAYERPADDTLVLMAGVPKTWIEKDGFAVRDLRTPYGLLSYSFKVEGRVRVLEIEKMLLPLGGIAVSWPERPPGGQTIKAGTARWFGEELRVGSLPFRIEFSE</sequence>
<name>A0A841HI30_9GAMM</name>
<dbReference type="EMBL" id="JACHHZ010000001">
    <property type="protein sequence ID" value="MBB6092039.1"/>
    <property type="molecule type" value="Genomic_DNA"/>
</dbReference>
<dbReference type="Proteomes" id="UP000588068">
    <property type="component" value="Unassembled WGS sequence"/>
</dbReference>
<dbReference type="AlphaFoldDB" id="A0A841HI30"/>
<dbReference type="Gene3D" id="2.60.120.260">
    <property type="entry name" value="Galactose-binding domain-like"/>
    <property type="match status" value="2"/>
</dbReference>
<dbReference type="InterPro" id="IPR012341">
    <property type="entry name" value="6hp_glycosidase-like_sf"/>
</dbReference>
<dbReference type="InterPro" id="IPR008928">
    <property type="entry name" value="6-hairpin_glycosidase_sf"/>
</dbReference>
<dbReference type="Pfam" id="PF00754">
    <property type="entry name" value="F5_F8_type_C"/>
    <property type="match status" value="1"/>
</dbReference>
<keyword evidence="3" id="KW-1185">Reference proteome</keyword>
<protein>
    <recommendedName>
        <fullName evidence="1">F5/8 type C domain-containing protein</fullName>
    </recommendedName>
</protein>
<evidence type="ECO:0000313" key="3">
    <source>
        <dbReference type="Proteomes" id="UP000588068"/>
    </source>
</evidence>
<dbReference type="SUPFAM" id="SSF48208">
    <property type="entry name" value="Six-hairpin glycosidases"/>
    <property type="match status" value="1"/>
</dbReference>
<evidence type="ECO:0000313" key="2">
    <source>
        <dbReference type="EMBL" id="MBB6092039.1"/>
    </source>
</evidence>
<dbReference type="GO" id="GO:0005975">
    <property type="term" value="P:carbohydrate metabolic process"/>
    <property type="evidence" value="ECO:0007669"/>
    <property type="project" value="InterPro"/>
</dbReference>
<dbReference type="PROSITE" id="PS50022">
    <property type="entry name" value="FA58C_3"/>
    <property type="match status" value="1"/>
</dbReference>
<evidence type="ECO:0000259" key="1">
    <source>
        <dbReference type="PROSITE" id="PS50022"/>
    </source>
</evidence>
<proteinExistence type="predicted"/>